<dbReference type="EMBL" id="VXIV02002485">
    <property type="protein sequence ID" value="KAF6025215.1"/>
    <property type="molecule type" value="Genomic_DNA"/>
</dbReference>
<gene>
    <name evidence="1" type="ORF">EB796_016481</name>
</gene>
<sequence>MLNCIIMHETSHSEERPKTDAKLLPQSIQKVLFGKEEKEPEIVVTPRVLRPYEAKILFVKEGMLPQGTYSNPKPHDHRAYPSLKSLGLPEFQVNYEKDPYNLKFKSNNLDQVFGLPVSVRDIAPGKQLGDSVLRQPPKWEKKLHLPHPSYPTRMMNTTRHRPLYRSPHSAFMERVETKLTKVWEEERANVNTAPVVTVHRTS</sequence>
<organism evidence="1 2">
    <name type="scientific">Bugula neritina</name>
    <name type="common">Brown bryozoan</name>
    <name type="synonym">Sertularia neritina</name>
    <dbReference type="NCBI Taxonomy" id="10212"/>
    <lineage>
        <taxon>Eukaryota</taxon>
        <taxon>Metazoa</taxon>
        <taxon>Spiralia</taxon>
        <taxon>Lophotrochozoa</taxon>
        <taxon>Bryozoa</taxon>
        <taxon>Gymnolaemata</taxon>
        <taxon>Cheilostomatida</taxon>
        <taxon>Flustrina</taxon>
        <taxon>Buguloidea</taxon>
        <taxon>Bugulidae</taxon>
        <taxon>Bugula</taxon>
    </lineage>
</organism>
<comment type="caution">
    <text evidence="1">The sequence shown here is derived from an EMBL/GenBank/DDBJ whole genome shotgun (WGS) entry which is preliminary data.</text>
</comment>
<proteinExistence type="predicted"/>
<reference evidence="1" key="1">
    <citation type="submission" date="2020-06" db="EMBL/GenBank/DDBJ databases">
        <title>Draft genome of Bugula neritina, a colonial animal packing powerful symbionts and potential medicines.</title>
        <authorList>
            <person name="Rayko M."/>
        </authorList>
    </citation>
    <scope>NUCLEOTIDE SEQUENCE [LARGE SCALE GENOMIC DNA]</scope>
    <source>
        <strain evidence="1">Kwan_BN1</strain>
    </source>
</reference>
<dbReference type="OrthoDB" id="5947521at2759"/>
<protein>
    <submittedName>
        <fullName evidence="1">Uncharacterized protein</fullName>
    </submittedName>
</protein>
<evidence type="ECO:0000313" key="2">
    <source>
        <dbReference type="Proteomes" id="UP000593567"/>
    </source>
</evidence>
<evidence type="ECO:0000313" key="1">
    <source>
        <dbReference type="EMBL" id="KAF6025215.1"/>
    </source>
</evidence>
<accession>A0A7J7JGJ4</accession>
<keyword evidence="2" id="KW-1185">Reference proteome</keyword>
<dbReference type="AlphaFoldDB" id="A0A7J7JGJ4"/>
<name>A0A7J7JGJ4_BUGNE</name>
<dbReference type="Proteomes" id="UP000593567">
    <property type="component" value="Unassembled WGS sequence"/>
</dbReference>